<dbReference type="Pfam" id="PF02566">
    <property type="entry name" value="OsmC"/>
    <property type="match status" value="1"/>
</dbReference>
<comment type="caution">
    <text evidence="1">The sequence shown here is derived from an EMBL/GenBank/DDBJ whole genome shotgun (WGS) entry which is preliminary data.</text>
</comment>
<reference evidence="1 2" key="1">
    <citation type="submission" date="2015-07" db="EMBL/GenBank/DDBJ databases">
        <authorList>
            <person name="Ju K.-S."/>
            <person name="Doroghazi J.R."/>
            <person name="Metcalf W.W."/>
        </authorList>
    </citation>
    <scope>NUCLEOTIDE SEQUENCE [LARGE SCALE GENOMIC DNA]</scope>
    <source>
        <strain evidence="1 2">NRRL B-3589</strain>
    </source>
</reference>
<evidence type="ECO:0008006" key="3">
    <source>
        <dbReference type="Google" id="ProtNLM"/>
    </source>
</evidence>
<keyword evidence="2" id="KW-1185">Reference proteome</keyword>
<evidence type="ECO:0000313" key="2">
    <source>
        <dbReference type="Proteomes" id="UP000037020"/>
    </source>
</evidence>
<accession>A0ABR5IYH9</accession>
<name>A0ABR5IYH9_9ACTN</name>
<dbReference type="Gene3D" id="3.30.300.20">
    <property type="match status" value="1"/>
</dbReference>
<proteinExistence type="predicted"/>
<evidence type="ECO:0000313" key="1">
    <source>
        <dbReference type="EMBL" id="KOG86195.1"/>
    </source>
</evidence>
<protein>
    <recommendedName>
        <fullName evidence="3">Osmotically inducible protein OsmC</fullName>
    </recommendedName>
</protein>
<organism evidence="1 2">
    <name type="scientific">Streptomyces varsoviensis</name>
    <dbReference type="NCBI Taxonomy" id="67373"/>
    <lineage>
        <taxon>Bacteria</taxon>
        <taxon>Bacillati</taxon>
        <taxon>Actinomycetota</taxon>
        <taxon>Actinomycetes</taxon>
        <taxon>Kitasatosporales</taxon>
        <taxon>Streptomycetaceae</taxon>
        <taxon>Streptomyces</taxon>
    </lineage>
</organism>
<dbReference type="InterPro" id="IPR036102">
    <property type="entry name" value="OsmC/Ohrsf"/>
</dbReference>
<dbReference type="Proteomes" id="UP000037020">
    <property type="component" value="Unassembled WGS sequence"/>
</dbReference>
<dbReference type="InterPro" id="IPR015946">
    <property type="entry name" value="KH_dom-like_a/b"/>
</dbReference>
<sequence>MKPPPQGARHSGRVEVTHASANTYTIAVRGHEMKADQPRDANGDDLGPTPVELFIASLAACVAHYTGGFLRRYHLPRENLRVTAGFDMAEDGPPRVIAVRLRILLPVELSSAQREVLHAVVSRCTVHNSLRTPPEVSIHVG</sequence>
<dbReference type="InterPro" id="IPR003718">
    <property type="entry name" value="OsmC/Ohr_fam"/>
</dbReference>
<dbReference type="SUPFAM" id="SSF82784">
    <property type="entry name" value="OsmC-like"/>
    <property type="match status" value="1"/>
</dbReference>
<gene>
    <name evidence="1" type="ORF">ADK38_32420</name>
</gene>
<dbReference type="PANTHER" id="PTHR39624:SF2">
    <property type="entry name" value="OSMC-LIKE PROTEIN"/>
    <property type="match status" value="1"/>
</dbReference>
<dbReference type="EMBL" id="LGUT01002981">
    <property type="protein sequence ID" value="KOG86195.1"/>
    <property type="molecule type" value="Genomic_DNA"/>
</dbReference>
<dbReference type="PANTHER" id="PTHR39624">
    <property type="entry name" value="PROTEIN INVOLVED IN RIMO-MEDIATED BETA-METHYLTHIOLATION OF RIBOSOMAL PROTEIN S12 YCAO"/>
    <property type="match status" value="1"/>
</dbReference>